<feature type="domain" description="Baseplate J-like C-terminal" evidence="4">
    <location>
        <begin position="267"/>
        <end position="351"/>
    </location>
</feature>
<accession>A0A557QX82</accession>
<dbReference type="PANTHER" id="PTHR37829">
    <property type="entry name" value="PHAGE-LIKE ELEMENT PBSX PROTEIN XKDT"/>
    <property type="match status" value="1"/>
</dbReference>
<reference evidence="5 6" key="1">
    <citation type="submission" date="2019-07" db="EMBL/GenBank/DDBJ databases">
        <title>The pathways for chlorine oxyanion respiration interact through the shared metabolite chlorate.</title>
        <authorList>
            <person name="Barnum T.P."/>
            <person name="Cheng Y."/>
            <person name="Hill K.A."/>
            <person name="Lucas L.N."/>
            <person name="Carlson H.K."/>
            <person name="Coates J.D."/>
        </authorList>
    </citation>
    <scope>NUCLEOTIDE SEQUENCE [LARGE SCALE GENOMIC DNA]</scope>
    <source>
        <strain evidence="5 6">SFB-3</strain>
    </source>
</reference>
<keyword evidence="6" id="KW-1185">Reference proteome</keyword>
<dbReference type="Proteomes" id="UP000319502">
    <property type="component" value="Unassembled WGS sequence"/>
</dbReference>
<dbReference type="RefSeq" id="WP_144308990.1">
    <property type="nucleotide sequence ID" value="NZ_VMNK01000006.1"/>
</dbReference>
<evidence type="ECO:0000259" key="4">
    <source>
        <dbReference type="Pfam" id="PF26079"/>
    </source>
</evidence>
<dbReference type="Pfam" id="PF04865">
    <property type="entry name" value="Baseplate_J"/>
    <property type="match status" value="1"/>
</dbReference>
<comment type="caution">
    <text evidence="5">The sequence shown here is derived from an EMBL/GenBank/DDBJ whole genome shotgun (WGS) entry which is preliminary data.</text>
</comment>
<dbReference type="Pfam" id="PF26079">
    <property type="entry name" value="Baseplate_J_C"/>
    <property type="match status" value="1"/>
</dbReference>
<proteinExistence type="inferred from homology"/>
<dbReference type="InterPro" id="IPR058531">
    <property type="entry name" value="Baseplate_J_M"/>
</dbReference>
<dbReference type="InterPro" id="IPR006949">
    <property type="entry name" value="Barrel_Baseplate_J-like"/>
</dbReference>
<gene>
    <name evidence="5" type="ORF">FHP91_07520</name>
</gene>
<dbReference type="Pfam" id="PF26078">
    <property type="entry name" value="Baseplate_J_M"/>
    <property type="match status" value="1"/>
</dbReference>
<dbReference type="InterPro" id="IPR052399">
    <property type="entry name" value="Phage_Baseplate_Assmbl_Protein"/>
</dbReference>
<evidence type="ECO:0000256" key="1">
    <source>
        <dbReference type="ARBA" id="ARBA00038087"/>
    </source>
</evidence>
<evidence type="ECO:0000259" key="3">
    <source>
        <dbReference type="Pfam" id="PF26078"/>
    </source>
</evidence>
<feature type="domain" description="Baseplate protein J-like barrel" evidence="2">
    <location>
        <begin position="89"/>
        <end position="170"/>
    </location>
</feature>
<sequence>MPFTTPDYPDIRDAILRDIANQLPGAAVGSDSDYAIRANAVAAAIEGLYQHQQWIARQILPDTADDDYLERWASLFEIQLKAASVASGTITFTGTPGAPVLVGTEARTSAGVAYVTTAADTIPGGGSIAIAAQAVVPGAAGNADAATQLTLTSAPSGVDSAATITLMTGGTDVETPASLLDRLLYRIRKPPHGGAKHDYEAWAREVPGVERAYVFSLRRGDGTVDVVPLPASGQPSAQLIASVQTHIDMERPATADFLAFGPAEVQVDVTAALVLDGITLAATSDAIQGALVSYFATLAPGDTVYRSKIAALISDIDGVVDFTLTSPAANVTTTVDDTAVELAVLGTVSLS</sequence>
<comment type="similarity">
    <text evidence="1">Belongs to the Mu gp47/PBSX XkdT family.</text>
</comment>
<dbReference type="AlphaFoldDB" id="A0A557QX82"/>
<organism evidence="5 6">
    <name type="scientific">Denitromonas halophila</name>
    <dbReference type="NCBI Taxonomy" id="1629404"/>
    <lineage>
        <taxon>Bacteria</taxon>
        <taxon>Pseudomonadati</taxon>
        <taxon>Pseudomonadota</taxon>
        <taxon>Betaproteobacteria</taxon>
        <taxon>Rhodocyclales</taxon>
        <taxon>Zoogloeaceae</taxon>
        <taxon>Denitromonas</taxon>
    </lineage>
</organism>
<evidence type="ECO:0000313" key="6">
    <source>
        <dbReference type="Proteomes" id="UP000319502"/>
    </source>
</evidence>
<evidence type="ECO:0000313" key="5">
    <source>
        <dbReference type="EMBL" id="TVO57517.1"/>
    </source>
</evidence>
<dbReference type="OrthoDB" id="7565172at2"/>
<dbReference type="InterPro" id="IPR058530">
    <property type="entry name" value="Baseplate_J-like_C"/>
</dbReference>
<feature type="domain" description="Baseplate J-like central" evidence="3">
    <location>
        <begin position="191"/>
        <end position="260"/>
    </location>
</feature>
<evidence type="ECO:0000259" key="2">
    <source>
        <dbReference type="Pfam" id="PF04865"/>
    </source>
</evidence>
<dbReference type="EMBL" id="VMNK01000006">
    <property type="protein sequence ID" value="TVO57517.1"/>
    <property type="molecule type" value="Genomic_DNA"/>
</dbReference>
<dbReference type="PANTHER" id="PTHR37829:SF3">
    <property type="entry name" value="PROTEIN JAYE-RELATED"/>
    <property type="match status" value="1"/>
</dbReference>
<protein>
    <submittedName>
        <fullName evidence="5">Baseplate J/gp47 family protein</fullName>
    </submittedName>
</protein>
<name>A0A557QX82_9RHOO</name>